<evidence type="ECO:0000313" key="5">
    <source>
        <dbReference type="Proteomes" id="UP000254889"/>
    </source>
</evidence>
<keyword evidence="5" id="KW-1185">Reference proteome</keyword>
<dbReference type="GO" id="GO:1904680">
    <property type="term" value="F:peptide transmembrane transporter activity"/>
    <property type="evidence" value="ECO:0007669"/>
    <property type="project" value="TreeGrafter"/>
</dbReference>
<dbReference type="PIRSF" id="PIRSF002741">
    <property type="entry name" value="MppA"/>
    <property type="match status" value="1"/>
</dbReference>
<dbReference type="GO" id="GO:0030288">
    <property type="term" value="C:outer membrane-bounded periplasmic space"/>
    <property type="evidence" value="ECO:0007669"/>
    <property type="project" value="UniProtKB-ARBA"/>
</dbReference>
<dbReference type="KEGG" id="ptaw:DW352_09315"/>
<proteinExistence type="inferred from homology"/>
<dbReference type="GO" id="GO:0043190">
    <property type="term" value="C:ATP-binding cassette (ABC) transporter complex"/>
    <property type="evidence" value="ECO:0007669"/>
    <property type="project" value="InterPro"/>
</dbReference>
<dbReference type="InterPro" id="IPR039424">
    <property type="entry name" value="SBP_5"/>
</dbReference>
<dbReference type="EMBL" id="CP031417">
    <property type="protein sequence ID" value="AXK80691.1"/>
    <property type="molecule type" value="Genomic_DNA"/>
</dbReference>
<dbReference type="GO" id="GO:0015833">
    <property type="term" value="P:peptide transport"/>
    <property type="evidence" value="ECO:0007669"/>
    <property type="project" value="TreeGrafter"/>
</dbReference>
<feature type="domain" description="Solute-binding protein family 5" evidence="3">
    <location>
        <begin position="61"/>
        <end position="412"/>
    </location>
</feature>
<dbReference type="Gene3D" id="3.90.76.10">
    <property type="entry name" value="Dipeptide-binding Protein, Domain 1"/>
    <property type="match status" value="1"/>
</dbReference>
<dbReference type="Proteomes" id="UP000254889">
    <property type="component" value="Chromosome"/>
</dbReference>
<dbReference type="Pfam" id="PF00496">
    <property type="entry name" value="SBP_bac_5"/>
    <property type="match status" value="1"/>
</dbReference>
<dbReference type="PANTHER" id="PTHR30290">
    <property type="entry name" value="PERIPLASMIC BINDING COMPONENT OF ABC TRANSPORTER"/>
    <property type="match status" value="1"/>
</dbReference>
<comment type="similarity">
    <text evidence="2">Belongs to the bacterial solute-binding protein 5 family.</text>
</comment>
<dbReference type="OrthoDB" id="8144963at2"/>
<evidence type="ECO:0000256" key="2">
    <source>
        <dbReference type="ARBA" id="ARBA00005695"/>
    </source>
</evidence>
<dbReference type="InterPro" id="IPR000914">
    <property type="entry name" value="SBP_5_dom"/>
</dbReference>
<dbReference type="Gene3D" id="3.10.105.10">
    <property type="entry name" value="Dipeptide-binding Protein, Domain 3"/>
    <property type="match status" value="1"/>
</dbReference>
<reference evidence="4 5" key="1">
    <citation type="submission" date="2018-07" db="EMBL/GenBank/DDBJ databases">
        <authorList>
            <person name="Quirk P.G."/>
            <person name="Krulwich T.A."/>
        </authorList>
    </citation>
    <scope>NUCLEOTIDE SEQUENCE [LARGE SCALE GENOMIC DNA]</scope>
    <source>
        <strain evidence="4 5">CC-BB4</strain>
    </source>
</reference>
<comment type="subcellular location">
    <subcellularLocation>
        <location evidence="1">Periplasm</location>
    </subcellularLocation>
</comment>
<sequence length="494" mass="55572">MAAGIAFGSADRSDAADKVLALTSQATITNVNPYAESEQQMYFVWCQVYGCLGRLDYVTKELKPMLAEKWEVIDPTTWRFHLRTDLKRQDGGPGPTARDVVHSWKRIMTDPSSAQRFMMFEVKEMIAVDDHTVDIKTIKQSGQLAIDLFSQFAITPADLYEKYGQNVYRDHPIGWGPYKLEKFDVDQSIVLRKNSASPESRPNAPDVVIYRQMREPEQRVTAVLNNEVQVARQIPPQLVARFKGQDRVKLVTSPSVEIMFMAFNVKMKPWDDVRIRQAAAYAINRDAIIKRILFGYADPLDGALGPAQICYEKPSPMAIHFDPAKAKALLAEAGYKNGGPEVEIQGSTGRYISDRQIIEAISQMLTDVGFKVKLVTPEWSNLWADVRAGKSPAYYMGRGQVADPSIALSQYFETGLSPRIGYSNKDVDALFEKVRSTFDPKERCGYVRQVVDKLASDVPAQFLWTHKLVSAVRSDIQIPADPSGEIWFPDVVMK</sequence>
<gene>
    <name evidence="4" type="ORF">DW352_09315</name>
</gene>
<dbReference type="Gene3D" id="3.40.190.10">
    <property type="entry name" value="Periplasmic binding protein-like II"/>
    <property type="match status" value="1"/>
</dbReference>
<evidence type="ECO:0000313" key="4">
    <source>
        <dbReference type="EMBL" id="AXK80691.1"/>
    </source>
</evidence>
<dbReference type="AlphaFoldDB" id="A0A345ZUU4"/>
<dbReference type="SUPFAM" id="SSF53850">
    <property type="entry name" value="Periplasmic binding protein-like II"/>
    <property type="match status" value="1"/>
</dbReference>
<dbReference type="InterPro" id="IPR030678">
    <property type="entry name" value="Peptide/Ni-bd"/>
</dbReference>
<name>A0A345ZUU4_9HYPH</name>
<evidence type="ECO:0000259" key="3">
    <source>
        <dbReference type="Pfam" id="PF00496"/>
    </source>
</evidence>
<organism evidence="4 5">
    <name type="scientific">Pseudolabrys taiwanensis</name>
    <dbReference type="NCBI Taxonomy" id="331696"/>
    <lineage>
        <taxon>Bacteria</taxon>
        <taxon>Pseudomonadati</taxon>
        <taxon>Pseudomonadota</taxon>
        <taxon>Alphaproteobacteria</taxon>
        <taxon>Hyphomicrobiales</taxon>
        <taxon>Xanthobacteraceae</taxon>
        <taxon>Pseudolabrys</taxon>
    </lineage>
</organism>
<protein>
    <recommendedName>
        <fullName evidence="3">Solute-binding protein family 5 domain-containing protein</fullName>
    </recommendedName>
</protein>
<accession>A0A345ZUU4</accession>
<evidence type="ECO:0000256" key="1">
    <source>
        <dbReference type="ARBA" id="ARBA00004418"/>
    </source>
</evidence>